<organism evidence="4 5">
    <name type="scientific">Bimuria novae-zelandiae CBS 107.79</name>
    <dbReference type="NCBI Taxonomy" id="1447943"/>
    <lineage>
        <taxon>Eukaryota</taxon>
        <taxon>Fungi</taxon>
        <taxon>Dikarya</taxon>
        <taxon>Ascomycota</taxon>
        <taxon>Pezizomycotina</taxon>
        <taxon>Dothideomycetes</taxon>
        <taxon>Pleosporomycetidae</taxon>
        <taxon>Pleosporales</taxon>
        <taxon>Massarineae</taxon>
        <taxon>Didymosphaeriaceae</taxon>
        <taxon>Bimuria</taxon>
    </lineage>
</organism>
<dbReference type="SUPFAM" id="SSF51735">
    <property type="entry name" value="NAD(P)-binding Rossmann-fold domains"/>
    <property type="match status" value="1"/>
</dbReference>
<comment type="similarity">
    <text evidence="1">Belongs to the short-chain dehydrogenases/reductases (SDR) family.</text>
</comment>
<dbReference type="Gene3D" id="3.40.50.720">
    <property type="entry name" value="NAD(P)-binding Rossmann-like Domain"/>
    <property type="match status" value="1"/>
</dbReference>
<accession>A0A6A5V8X5</accession>
<dbReference type="GO" id="GO:0016491">
    <property type="term" value="F:oxidoreductase activity"/>
    <property type="evidence" value="ECO:0007669"/>
    <property type="project" value="UniProtKB-KW"/>
</dbReference>
<dbReference type="OrthoDB" id="1669814at2759"/>
<reference evidence="4" key="1">
    <citation type="journal article" date="2020" name="Stud. Mycol.">
        <title>101 Dothideomycetes genomes: a test case for predicting lifestyles and emergence of pathogens.</title>
        <authorList>
            <person name="Haridas S."/>
            <person name="Albert R."/>
            <person name="Binder M."/>
            <person name="Bloem J."/>
            <person name="Labutti K."/>
            <person name="Salamov A."/>
            <person name="Andreopoulos B."/>
            <person name="Baker S."/>
            <person name="Barry K."/>
            <person name="Bills G."/>
            <person name="Bluhm B."/>
            <person name="Cannon C."/>
            <person name="Castanera R."/>
            <person name="Culley D."/>
            <person name="Daum C."/>
            <person name="Ezra D."/>
            <person name="Gonzalez J."/>
            <person name="Henrissat B."/>
            <person name="Kuo A."/>
            <person name="Liang C."/>
            <person name="Lipzen A."/>
            <person name="Lutzoni F."/>
            <person name="Magnuson J."/>
            <person name="Mondo S."/>
            <person name="Nolan M."/>
            <person name="Ohm R."/>
            <person name="Pangilinan J."/>
            <person name="Park H.-J."/>
            <person name="Ramirez L."/>
            <person name="Alfaro M."/>
            <person name="Sun H."/>
            <person name="Tritt A."/>
            <person name="Yoshinaga Y."/>
            <person name="Zwiers L.-H."/>
            <person name="Turgeon B."/>
            <person name="Goodwin S."/>
            <person name="Spatafora J."/>
            <person name="Crous P."/>
            <person name="Grigoriev I."/>
        </authorList>
    </citation>
    <scope>NUCLEOTIDE SEQUENCE</scope>
    <source>
        <strain evidence="4">CBS 107.79</strain>
    </source>
</reference>
<dbReference type="EMBL" id="ML976686">
    <property type="protein sequence ID" value="KAF1972482.1"/>
    <property type="molecule type" value="Genomic_DNA"/>
</dbReference>
<evidence type="ECO:0000313" key="5">
    <source>
        <dbReference type="Proteomes" id="UP000800036"/>
    </source>
</evidence>
<evidence type="ECO:0000256" key="1">
    <source>
        <dbReference type="ARBA" id="ARBA00006484"/>
    </source>
</evidence>
<keyword evidence="5" id="KW-1185">Reference proteome</keyword>
<dbReference type="PRINTS" id="PR00080">
    <property type="entry name" value="SDRFAMILY"/>
</dbReference>
<dbReference type="Proteomes" id="UP000800036">
    <property type="component" value="Unassembled WGS sequence"/>
</dbReference>
<dbReference type="FunFam" id="3.40.50.720:FF:000084">
    <property type="entry name" value="Short-chain dehydrogenase reductase"/>
    <property type="match status" value="1"/>
</dbReference>
<name>A0A6A5V8X5_9PLEO</name>
<dbReference type="InterPro" id="IPR020904">
    <property type="entry name" value="Sc_DH/Rdtase_CS"/>
</dbReference>
<dbReference type="Pfam" id="PF13561">
    <property type="entry name" value="adh_short_C2"/>
    <property type="match status" value="1"/>
</dbReference>
<evidence type="ECO:0000256" key="2">
    <source>
        <dbReference type="ARBA" id="ARBA00022857"/>
    </source>
</evidence>
<keyword evidence="3" id="KW-0560">Oxidoreductase</keyword>
<dbReference type="PROSITE" id="PS00061">
    <property type="entry name" value="ADH_SHORT"/>
    <property type="match status" value="1"/>
</dbReference>
<dbReference type="AlphaFoldDB" id="A0A6A5V8X5"/>
<gene>
    <name evidence="4" type="ORF">BU23DRAFT_534759</name>
</gene>
<protein>
    <submittedName>
        <fullName evidence="4">3-oxoacyl-reductase</fullName>
    </submittedName>
</protein>
<dbReference type="PANTHER" id="PTHR24321">
    <property type="entry name" value="DEHYDROGENASES, SHORT CHAIN"/>
    <property type="match status" value="1"/>
</dbReference>
<evidence type="ECO:0000313" key="4">
    <source>
        <dbReference type="EMBL" id="KAF1972482.1"/>
    </source>
</evidence>
<sequence>MSEFKDRVILLTGAASGIALATAHLLASKGATLSLADVNVENLAKATEELTEKWEGVKMLSMVVDVRREEDVKKWVERTVEVFGRVDGAGNIAGVIGKSIGIKTLAEQDFSEWDFIMDVNLKGVAHCMKYELLHMAGPGAIVNASSIAGLQGRPKNAAYAASKHGVVGLTRSVAKEVGGRGVRVNAVCPGMIDTPMAQASRETKKDVKDEALVESAGVALRRRGKAEEVAELIVYLLSDRASFITGQAVSVDGGWQC</sequence>
<keyword evidence="2" id="KW-0521">NADP</keyword>
<dbReference type="CDD" id="cd05233">
    <property type="entry name" value="SDR_c"/>
    <property type="match status" value="1"/>
</dbReference>
<evidence type="ECO:0000256" key="3">
    <source>
        <dbReference type="ARBA" id="ARBA00023002"/>
    </source>
</evidence>
<dbReference type="InterPro" id="IPR002347">
    <property type="entry name" value="SDR_fam"/>
</dbReference>
<proteinExistence type="inferred from homology"/>
<dbReference type="PRINTS" id="PR00081">
    <property type="entry name" value="GDHRDH"/>
</dbReference>
<dbReference type="PANTHER" id="PTHR24321:SF8">
    <property type="entry name" value="ESTRADIOL 17-BETA-DEHYDROGENASE 8-RELATED"/>
    <property type="match status" value="1"/>
</dbReference>
<dbReference type="InterPro" id="IPR036291">
    <property type="entry name" value="NAD(P)-bd_dom_sf"/>
</dbReference>